<dbReference type="GO" id="GO:0015562">
    <property type="term" value="F:efflux transmembrane transporter activity"/>
    <property type="evidence" value="ECO:0007669"/>
    <property type="project" value="TreeGrafter"/>
</dbReference>
<comment type="similarity">
    <text evidence="1">Belongs to the membrane fusion protein (MFP) (TC 8.A.1) family.</text>
</comment>
<dbReference type="Proteomes" id="UP000238157">
    <property type="component" value="Unassembled WGS sequence"/>
</dbReference>
<dbReference type="Gene3D" id="2.40.50.100">
    <property type="match status" value="1"/>
</dbReference>
<dbReference type="Gene3D" id="2.40.420.20">
    <property type="match status" value="1"/>
</dbReference>
<dbReference type="InterPro" id="IPR006143">
    <property type="entry name" value="RND_pump_MFP"/>
</dbReference>
<comment type="caution">
    <text evidence="2">The sequence shown here is derived from an EMBL/GenBank/DDBJ whole genome shotgun (WGS) entry which is preliminary data.</text>
</comment>
<evidence type="ECO:0000313" key="3">
    <source>
        <dbReference type="Proteomes" id="UP000238157"/>
    </source>
</evidence>
<dbReference type="PANTHER" id="PTHR30469">
    <property type="entry name" value="MULTIDRUG RESISTANCE PROTEIN MDTA"/>
    <property type="match status" value="1"/>
</dbReference>
<evidence type="ECO:0000313" key="2">
    <source>
        <dbReference type="EMBL" id="PRY88618.1"/>
    </source>
</evidence>
<name>A0A2T0WPI9_9BACT</name>
<keyword evidence="3" id="KW-1185">Reference proteome</keyword>
<dbReference type="AlphaFoldDB" id="A0A2T0WPI9"/>
<accession>A0A2T0WPI9</accession>
<gene>
    <name evidence="2" type="ORF">CLW00_104269</name>
</gene>
<evidence type="ECO:0000256" key="1">
    <source>
        <dbReference type="ARBA" id="ARBA00009477"/>
    </source>
</evidence>
<dbReference type="NCBIfam" id="TIGR01730">
    <property type="entry name" value="RND_mfp"/>
    <property type="match status" value="1"/>
</dbReference>
<dbReference type="SUPFAM" id="SSF111369">
    <property type="entry name" value="HlyD-like secretion proteins"/>
    <property type="match status" value="1"/>
</dbReference>
<dbReference type="EMBL" id="PVTR01000004">
    <property type="protein sequence ID" value="PRY88618.1"/>
    <property type="molecule type" value="Genomic_DNA"/>
</dbReference>
<dbReference type="OrthoDB" id="9798190at2"/>
<organism evidence="2 3">
    <name type="scientific">Mongoliibacter ruber</name>
    <dbReference type="NCBI Taxonomy" id="1750599"/>
    <lineage>
        <taxon>Bacteria</taxon>
        <taxon>Pseudomonadati</taxon>
        <taxon>Bacteroidota</taxon>
        <taxon>Cytophagia</taxon>
        <taxon>Cytophagales</taxon>
        <taxon>Cyclobacteriaceae</taxon>
        <taxon>Mongoliibacter</taxon>
    </lineage>
</organism>
<dbReference type="Gene3D" id="2.40.30.170">
    <property type="match status" value="1"/>
</dbReference>
<protein>
    <submittedName>
        <fullName evidence="2">RND family efflux transporter MFP subunit</fullName>
    </submittedName>
</protein>
<sequence length="338" mass="36756">MTLAGCNKKNENKGFDSSGDEIAVSLLKVLELEQEYTISGSGLLSTENEMRQAFKIGGIIDRIYVNEGQSFKQGQLLASLKLTEIESGYTQAELSLAKAQRDYSRVENLYADSVATLEQLQNSQTALELAKQQLASVAFDKKYAFIYAEKPGFVVNKLANEGEVIAGGTPVLASSENGSKSWELKIGLSDKEWAKVAIGNKAKVILEAFPEIWWEAHVFRKSGAADMGTGSFEVELKLDDLTESAAIGMFGKAIIQTGQQQKSKLIPYEALIEADGKRAYVFVPNGKNKVKKLPVLIGSFSESGVSISEGLDGVSEIILGNSAFLNEFSTIQFINKQP</sequence>
<dbReference type="GO" id="GO:1990281">
    <property type="term" value="C:efflux pump complex"/>
    <property type="evidence" value="ECO:0007669"/>
    <property type="project" value="TreeGrafter"/>
</dbReference>
<proteinExistence type="inferred from homology"/>
<reference evidence="2 3" key="1">
    <citation type="submission" date="2018-03" db="EMBL/GenBank/DDBJ databases">
        <title>Genomic Encyclopedia of Archaeal and Bacterial Type Strains, Phase II (KMG-II): from individual species to whole genera.</title>
        <authorList>
            <person name="Goeker M."/>
        </authorList>
    </citation>
    <scope>NUCLEOTIDE SEQUENCE [LARGE SCALE GENOMIC DNA]</scope>
    <source>
        <strain evidence="2 3">DSM 27929</strain>
    </source>
</reference>